<reference evidence="12" key="1">
    <citation type="submission" date="2020-07" db="EMBL/GenBank/DDBJ databases">
        <title>A long reads based de novo assembly of the rainbow trout Arlee double haploid line genome.</title>
        <authorList>
            <person name="Gao G."/>
            <person name="Palti Y."/>
        </authorList>
    </citation>
    <scope>NUCLEOTIDE SEQUENCE [LARGE SCALE GENOMIC DNA]</scope>
</reference>
<keyword evidence="5 10" id="KW-0472">Membrane</keyword>
<keyword evidence="4 10" id="KW-1133">Transmembrane helix</keyword>
<dbReference type="GO" id="GO:0043123">
    <property type="term" value="P:positive regulation of canonical NF-kappaB signal transduction"/>
    <property type="evidence" value="ECO:0007669"/>
    <property type="project" value="InterPro"/>
</dbReference>
<proteinExistence type="predicted"/>
<evidence type="ECO:0000256" key="4">
    <source>
        <dbReference type="ARBA" id="ARBA00022989"/>
    </source>
</evidence>
<comment type="subcellular location">
    <subcellularLocation>
        <location evidence="1">Membrane</location>
        <topology evidence="1">Single-pass membrane protein</topology>
    </subcellularLocation>
</comment>
<dbReference type="GeneID" id="110537287"/>
<keyword evidence="13" id="KW-1185">Reference proteome</keyword>
<accession>A0A8C7V2R8</accession>
<dbReference type="Pfam" id="PF00020">
    <property type="entry name" value="TNFR_c6"/>
    <property type="match status" value="1"/>
</dbReference>
<dbReference type="GO" id="GO:0046330">
    <property type="term" value="P:positive regulation of JNK cascade"/>
    <property type="evidence" value="ECO:0007669"/>
    <property type="project" value="InterPro"/>
</dbReference>
<reference evidence="12" key="3">
    <citation type="submission" date="2025-09" db="UniProtKB">
        <authorList>
            <consortium name="Ensembl"/>
        </authorList>
    </citation>
    <scope>IDENTIFICATION</scope>
</reference>
<evidence type="ECO:0000256" key="10">
    <source>
        <dbReference type="SAM" id="Phobius"/>
    </source>
</evidence>
<dbReference type="Gene3D" id="2.10.50.10">
    <property type="entry name" value="Tumor Necrosis Factor Receptor, subunit A, domain 2"/>
    <property type="match status" value="1"/>
</dbReference>
<dbReference type="InterPro" id="IPR001368">
    <property type="entry name" value="TNFR/NGFR_Cys_rich_reg"/>
</dbReference>
<dbReference type="RefSeq" id="XP_021478890.2">
    <property type="nucleotide sequence ID" value="XM_021623215.2"/>
</dbReference>
<reference evidence="12" key="2">
    <citation type="submission" date="2025-08" db="UniProtKB">
        <authorList>
            <consortium name="Ensembl"/>
        </authorList>
    </citation>
    <scope>IDENTIFICATION</scope>
</reference>
<evidence type="ECO:0000256" key="6">
    <source>
        <dbReference type="ARBA" id="ARBA00023157"/>
    </source>
</evidence>
<dbReference type="SMART" id="SM00208">
    <property type="entry name" value="TNFR"/>
    <property type="match status" value="2"/>
</dbReference>
<evidence type="ECO:0000256" key="8">
    <source>
        <dbReference type="ARBA" id="ARBA00023180"/>
    </source>
</evidence>
<evidence type="ECO:0000256" key="7">
    <source>
        <dbReference type="ARBA" id="ARBA00023170"/>
    </source>
</evidence>
<dbReference type="AlphaFoldDB" id="A0A8C7V2R8"/>
<feature type="region of interest" description="Disordered" evidence="9">
    <location>
        <begin position="424"/>
        <end position="451"/>
    </location>
</feature>
<dbReference type="GO" id="GO:0038023">
    <property type="term" value="F:signaling receptor activity"/>
    <property type="evidence" value="ECO:0007669"/>
    <property type="project" value="InterPro"/>
</dbReference>
<dbReference type="GeneTree" id="ENSGT00940000153259"/>
<evidence type="ECO:0000313" key="13">
    <source>
        <dbReference type="Proteomes" id="UP000694395"/>
    </source>
</evidence>
<evidence type="ECO:0000256" key="5">
    <source>
        <dbReference type="ARBA" id="ARBA00023136"/>
    </source>
</evidence>
<sequence length="581" mass="63840">MVLAARRAVCKACQGMSRLDEVALSIDSVLKYRLVKTILKSVLKYLRKTYGSRSYIAVMDCSETQYYLNGNCHPCLQCGPGQELSEDCGYGSGRSAYCIPCNVKTYKEGWGYHFCRFCQSCKRINRNQKSLCTSKSNAVCGECLPGFYSKTRINGLQDLECMPCGPSSTTEQQCSRSREVDVEKVCSPECPAHNAAVTATISVALVTMAILAAALFIYFRHTLLKKIFKGCLAPQSTSQNDMECAAYPVNRVTLNLEQEGQSSGACANYTTTAETLARLQSKVDMIVPLGSIVLCPDLKTQDHRYLLETQPLVQNSTCSNCSSGFVSQISSEPPSVSGDVPLTMEIPVGPIDSGEYVAGSLFLQSSEGYCASELQESPLHQHVPVECTELDFHTTAASTLDLDSTTDPDCSSVSLGITEISEIRDGSSGDRIGGRQLRRSPSDCPEEQTDSCWSSHQQPCNSSLRGSNAMETVSLLKKCIRIMQGVRLGRLPQALVDSLALKLDPTFPGVQNYQHVALKMGISHELLKDLRGFEQVFRYLSSCTLLTVPELLHTFYLLQRPDTLLLLCEYALQRYVTGCTY</sequence>
<evidence type="ECO:0000256" key="1">
    <source>
        <dbReference type="ARBA" id="ARBA00004167"/>
    </source>
</evidence>
<keyword evidence="3" id="KW-0677">Repeat</keyword>
<evidence type="ECO:0000256" key="2">
    <source>
        <dbReference type="ARBA" id="ARBA00022692"/>
    </source>
</evidence>
<gene>
    <name evidence="12" type="primary">eda2r</name>
</gene>
<dbReference type="CTD" id="60401"/>
<dbReference type="PANTHER" id="PTHR12120">
    <property type="entry name" value="TNFR-CYS DOMAIN-CONTAINING PROTEIN"/>
    <property type="match status" value="1"/>
</dbReference>
<dbReference type="PROSITE" id="PS00652">
    <property type="entry name" value="TNFR_NGFR_1"/>
    <property type="match status" value="2"/>
</dbReference>
<dbReference type="InterPro" id="IPR047526">
    <property type="entry name" value="TNR19/27/EDAR"/>
</dbReference>
<keyword evidence="6" id="KW-1015">Disulfide bond</keyword>
<evidence type="ECO:0000259" key="11">
    <source>
        <dbReference type="PROSITE" id="PS00652"/>
    </source>
</evidence>
<dbReference type="GO" id="GO:0005886">
    <property type="term" value="C:plasma membrane"/>
    <property type="evidence" value="ECO:0007669"/>
    <property type="project" value="TreeGrafter"/>
</dbReference>
<keyword evidence="8" id="KW-0325">Glycoprotein</keyword>
<dbReference type="OrthoDB" id="10017617at2759"/>
<organism evidence="12 13">
    <name type="scientific">Oncorhynchus mykiss</name>
    <name type="common">Rainbow trout</name>
    <name type="synonym">Salmo gairdneri</name>
    <dbReference type="NCBI Taxonomy" id="8022"/>
    <lineage>
        <taxon>Eukaryota</taxon>
        <taxon>Metazoa</taxon>
        <taxon>Chordata</taxon>
        <taxon>Craniata</taxon>
        <taxon>Vertebrata</taxon>
        <taxon>Euteleostomi</taxon>
        <taxon>Actinopterygii</taxon>
        <taxon>Neopterygii</taxon>
        <taxon>Teleostei</taxon>
        <taxon>Protacanthopterygii</taxon>
        <taxon>Salmoniformes</taxon>
        <taxon>Salmonidae</taxon>
        <taxon>Salmoninae</taxon>
        <taxon>Oncorhynchus</taxon>
    </lineage>
</organism>
<name>A0A8C7V2R8_ONCMY</name>
<dbReference type="Proteomes" id="UP000694395">
    <property type="component" value="Chromosome 12"/>
</dbReference>
<evidence type="ECO:0000256" key="9">
    <source>
        <dbReference type="SAM" id="MobiDB-lite"/>
    </source>
</evidence>
<feature type="transmembrane region" description="Helical" evidence="10">
    <location>
        <begin position="195"/>
        <end position="219"/>
    </location>
</feature>
<protein>
    <recommendedName>
        <fullName evidence="11">TNFR-Cys domain-containing protein</fullName>
    </recommendedName>
</protein>
<dbReference type="KEGG" id="omy:110537287"/>
<feature type="domain" description="TNFR-Cys" evidence="11">
    <location>
        <begin position="101"/>
        <end position="140"/>
    </location>
</feature>
<feature type="domain" description="TNFR-Cys" evidence="11">
    <location>
        <begin position="61"/>
        <end position="98"/>
    </location>
</feature>
<evidence type="ECO:0000313" key="12">
    <source>
        <dbReference type="Ensembl" id="ENSOMYP00000101856.2"/>
    </source>
</evidence>
<dbReference type="Ensembl" id="ENSOMYT00000110468.2">
    <property type="protein sequence ID" value="ENSOMYP00000101856.2"/>
    <property type="gene ID" value="ENSOMYG00000045960.2"/>
</dbReference>
<keyword evidence="7" id="KW-0675">Receptor</keyword>
<evidence type="ECO:0000256" key="3">
    <source>
        <dbReference type="ARBA" id="ARBA00022737"/>
    </source>
</evidence>
<dbReference type="PANTHER" id="PTHR12120:SF8">
    <property type="entry name" value="TUMOR NECROSIS FACTOR RECEPTOR SUPERFAMILY MEMBER 27"/>
    <property type="match status" value="1"/>
</dbReference>
<keyword evidence="2 10" id="KW-0812">Transmembrane</keyword>